<dbReference type="HOGENOM" id="CLU_2416892_0_0_1"/>
<feature type="chain" id="PRO_5003648796" description="DUF834 domain-containing protein" evidence="2">
    <location>
        <begin position="24"/>
        <end position="92"/>
    </location>
</feature>
<sequence length="92" mass="9655">MEDLLAAAAAPVLAILGVGAACADEESRGGGKHAEARTQLRGWTKRDSTEAVELASSSSNTTSCSFPLGAPAGRGIRRRRRIGDRGEEMKGW</sequence>
<feature type="signal peptide" evidence="2">
    <location>
        <begin position="1"/>
        <end position="23"/>
    </location>
</feature>
<evidence type="ECO:0008006" key="5">
    <source>
        <dbReference type="Google" id="ProtNLM"/>
    </source>
</evidence>
<accession>I1PB58</accession>
<reference evidence="3 4" key="2">
    <citation type="submission" date="2018-04" db="EMBL/GenBank/DDBJ databases">
        <title>OglaRS2 (Oryza glaberrima Reference Sequence Version 2).</title>
        <authorList>
            <person name="Zhang J."/>
            <person name="Kudrna D."/>
            <person name="Lee S."/>
            <person name="Talag J."/>
            <person name="Rajasekar S."/>
            <person name="Wing R.A."/>
        </authorList>
    </citation>
    <scope>NUCLEOTIDE SEQUENCE [LARGE SCALE GENOMIC DNA]</scope>
    <source>
        <strain evidence="3 4">cv. IRGC 96717</strain>
    </source>
</reference>
<evidence type="ECO:0000313" key="4">
    <source>
        <dbReference type="Proteomes" id="UP000007306"/>
    </source>
</evidence>
<proteinExistence type="predicted"/>
<organism evidence="3 4">
    <name type="scientific">Oryza glaberrima</name>
    <name type="common">African rice</name>
    <dbReference type="NCBI Taxonomy" id="4538"/>
    <lineage>
        <taxon>Eukaryota</taxon>
        <taxon>Viridiplantae</taxon>
        <taxon>Streptophyta</taxon>
        <taxon>Embryophyta</taxon>
        <taxon>Tracheophyta</taxon>
        <taxon>Spermatophyta</taxon>
        <taxon>Magnoliopsida</taxon>
        <taxon>Liliopsida</taxon>
        <taxon>Poales</taxon>
        <taxon>Poaceae</taxon>
        <taxon>BOP clade</taxon>
        <taxon>Oryzoideae</taxon>
        <taxon>Oryzeae</taxon>
        <taxon>Oryzinae</taxon>
        <taxon>Oryza</taxon>
    </lineage>
</organism>
<protein>
    <recommendedName>
        <fullName evidence="5">DUF834 domain-containing protein</fullName>
    </recommendedName>
</protein>
<evidence type="ECO:0000256" key="1">
    <source>
        <dbReference type="SAM" id="MobiDB-lite"/>
    </source>
</evidence>
<feature type="compositionally biased region" description="Basic and acidic residues" evidence="1">
    <location>
        <begin position="83"/>
        <end position="92"/>
    </location>
</feature>
<feature type="region of interest" description="Disordered" evidence="1">
    <location>
        <begin position="55"/>
        <end position="92"/>
    </location>
</feature>
<keyword evidence="2" id="KW-0732">Signal</keyword>
<dbReference type="EnsemblPlants" id="ORGLA03G0160400.1">
    <property type="protein sequence ID" value="ORGLA03G0160400.1"/>
    <property type="gene ID" value="ORGLA03G0160400"/>
</dbReference>
<dbReference type="AlphaFoldDB" id="I1PB58"/>
<keyword evidence="4" id="KW-1185">Reference proteome</keyword>
<name>I1PB58_ORYGL</name>
<reference evidence="3" key="1">
    <citation type="submission" date="2015-06" db="UniProtKB">
        <authorList>
            <consortium name="EnsemblPlants"/>
        </authorList>
    </citation>
    <scope>IDENTIFICATION</scope>
</reference>
<evidence type="ECO:0000256" key="2">
    <source>
        <dbReference type="SAM" id="SignalP"/>
    </source>
</evidence>
<dbReference type="Proteomes" id="UP000007306">
    <property type="component" value="Chromosome 3"/>
</dbReference>
<dbReference type="Gramene" id="ORGLA03G0160400.1">
    <property type="protein sequence ID" value="ORGLA03G0160400.1"/>
    <property type="gene ID" value="ORGLA03G0160400"/>
</dbReference>
<feature type="compositionally biased region" description="Low complexity" evidence="1">
    <location>
        <begin position="56"/>
        <end position="65"/>
    </location>
</feature>
<evidence type="ECO:0000313" key="3">
    <source>
        <dbReference type="EnsemblPlants" id="ORGLA03G0160400.1"/>
    </source>
</evidence>